<comment type="subcellular location">
    <subcellularLocation>
        <location evidence="2 10">Nucleus</location>
    </subcellularLocation>
</comment>
<evidence type="ECO:0000256" key="6">
    <source>
        <dbReference type="ARBA" id="ARBA00023015"/>
    </source>
</evidence>
<keyword evidence="6 10" id="KW-0805">Transcription regulation</keyword>
<dbReference type="EMBL" id="KX759040">
    <property type="protein sequence ID" value="AOS89826.1"/>
    <property type="molecule type" value="mRNA"/>
</dbReference>
<evidence type="ECO:0000256" key="1">
    <source>
        <dbReference type="ARBA" id="ARBA00002159"/>
    </source>
</evidence>
<dbReference type="PANTHER" id="PTHR31734">
    <property type="entry name" value="AUXIN-RESPONSIVE PROTEIN IAA17"/>
    <property type="match status" value="1"/>
</dbReference>
<proteinExistence type="evidence at transcript level"/>
<dbReference type="InterPro" id="IPR033389">
    <property type="entry name" value="AUX/IAA_dom"/>
</dbReference>
<evidence type="ECO:0000256" key="10">
    <source>
        <dbReference type="RuleBase" id="RU004549"/>
    </source>
</evidence>
<dbReference type="Gene3D" id="3.10.20.90">
    <property type="entry name" value="Phosphatidylinositol 3-kinase Catalytic Subunit, Chain A, domain 1"/>
    <property type="match status" value="1"/>
</dbReference>
<dbReference type="GO" id="GO:0009734">
    <property type="term" value="P:auxin-activated signaling pathway"/>
    <property type="evidence" value="ECO:0007669"/>
    <property type="project" value="UniProtKB-UniRule"/>
</dbReference>
<feature type="region of interest" description="Disordered" evidence="11">
    <location>
        <begin position="1"/>
        <end position="36"/>
    </location>
</feature>
<dbReference type="Pfam" id="PF02309">
    <property type="entry name" value="AUX_IAA"/>
    <property type="match status" value="1"/>
</dbReference>
<comment type="subunit">
    <text evidence="4 10">Homodimers and heterodimers.</text>
</comment>
<sequence length="154" mass="17259">MEEGEEDSTASTQSNQATISASSSKGKRSRPLDTELHMKLNLSDSSFEGSCSNDRNKKPRQNAQSLFVKVHMDGTSFGRNLDLLTQDGYQSLITTIEQMFNTTIIYPYKSRTSSPTSNILVYEDTEGDWTTVGDVPWKHFLSSIKKLKIIRAGR</sequence>
<dbReference type="InterPro" id="IPR003311">
    <property type="entry name" value="AUX_IAA"/>
</dbReference>
<dbReference type="SUPFAM" id="SSF54277">
    <property type="entry name" value="CAD &amp; PB1 domains"/>
    <property type="match status" value="1"/>
</dbReference>
<dbReference type="PROSITE" id="PS51745">
    <property type="entry name" value="PB1"/>
    <property type="match status" value="1"/>
</dbReference>
<feature type="compositionally biased region" description="Polar residues" evidence="11">
    <location>
        <begin position="9"/>
        <end position="24"/>
    </location>
</feature>
<evidence type="ECO:0000256" key="4">
    <source>
        <dbReference type="ARBA" id="ARBA00011726"/>
    </source>
</evidence>
<keyword evidence="5 10" id="KW-0678">Repressor</keyword>
<accession>A0A1D8DGR9</accession>
<evidence type="ECO:0000259" key="12">
    <source>
        <dbReference type="PROSITE" id="PS51745"/>
    </source>
</evidence>
<dbReference type="AlphaFoldDB" id="A0A1D8DGR9"/>
<evidence type="ECO:0000256" key="5">
    <source>
        <dbReference type="ARBA" id="ARBA00022491"/>
    </source>
</evidence>
<reference evidence="13" key="1">
    <citation type="journal article" date="2016" name="Plant Signal. Behav.">
        <title>Expression analysis of fertilization/early embryogenesis-associated genes in Phalaenopsis orchids.</title>
        <authorList>
            <person name="Chen J.C."/>
            <person name="Wei M.J."/>
            <person name="Fang S.C."/>
        </authorList>
    </citation>
    <scope>NUCLEOTIDE SEQUENCE</scope>
</reference>
<comment type="similarity">
    <text evidence="3 10">Belongs to the Aux/IAA family.</text>
</comment>
<evidence type="ECO:0000313" key="13">
    <source>
        <dbReference type="EMBL" id="AOS89826.1"/>
    </source>
</evidence>
<keyword evidence="7 10" id="KW-0804">Transcription</keyword>
<evidence type="ECO:0000256" key="3">
    <source>
        <dbReference type="ARBA" id="ARBA00006728"/>
    </source>
</evidence>
<evidence type="ECO:0000256" key="9">
    <source>
        <dbReference type="ARBA" id="ARBA00023294"/>
    </source>
</evidence>
<keyword evidence="8 10" id="KW-0539">Nucleus</keyword>
<evidence type="ECO:0000256" key="8">
    <source>
        <dbReference type="ARBA" id="ARBA00023242"/>
    </source>
</evidence>
<protein>
    <recommendedName>
        <fullName evidence="10">Auxin-responsive protein</fullName>
    </recommendedName>
</protein>
<organism evidence="13">
    <name type="scientific">Phalaenopsis aphrodite subsp. formosana</name>
    <name type="common">Moth orchid</name>
    <dbReference type="NCBI Taxonomy" id="308872"/>
    <lineage>
        <taxon>Eukaryota</taxon>
        <taxon>Viridiplantae</taxon>
        <taxon>Streptophyta</taxon>
        <taxon>Embryophyta</taxon>
        <taxon>Tracheophyta</taxon>
        <taxon>Spermatophyta</taxon>
        <taxon>Magnoliopsida</taxon>
        <taxon>Liliopsida</taxon>
        <taxon>Asparagales</taxon>
        <taxon>Orchidaceae</taxon>
        <taxon>Epidendroideae</taxon>
        <taxon>Vandeae</taxon>
        <taxon>Aeridinae</taxon>
        <taxon>Phalaenopsis</taxon>
    </lineage>
</organism>
<reference evidence="13" key="2">
    <citation type="submission" date="2016-08" db="EMBL/GenBank/DDBJ databases">
        <authorList>
            <person name="Seilhamer J.J."/>
        </authorList>
    </citation>
    <scope>NUCLEOTIDE SEQUENCE</scope>
</reference>
<dbReference type="PANTHER" id="PTHR31734:SF94">
    <property type="entry name" value="AUXIN-RESPONSIVE PROTEIN IAA30"/>
    <property type="match status" value="1"/>
</dbReference>
<evidence type="ECO:0000256" key="7">
    <source>
        <dbReference type="ARBA" id="ARBA00023163"/>
    </source>
</evidence>
<dbReference type="GO" id="GO:0005634">
    <property type="term" value="C:nucleus"/>
    <property type="evidence" value="ECO:0007669"/>
    <property type="project" value="UniProtKB-SubCell"/>
</dbReference>
<evidence type="ECO:0000256" key="11">
    <source>
        <dbReference type="SAM" id="MobiDB-lite"/>
    </source>
</evidence>
<keyword evidence="9 10" id="KW-0927">Auxin signaling pathway</keyword>
<name>A0A1D8DGR9_PHAAO</name>
<dbReference type="GO" id="GO:0006355">
    <property type="term" value="P:regulation of DNA-templated transcription"/>
    <property type="evidence" value="ECO:0007669"/>
    <property type="project" value="InterPro"/>
</dbReference>
<comment type="function">
    <text evidence="1 10">Aux/IAA proteins are short-lived transcriptional factors that function as repressors of early auxin response genes at low auxin concentrations.</text>
</comment>
<evidence type="ECO:0000256" key="2">
    <source>
        <dbReference type="ARBA" id="ARBA00004123"/>
    </source>
</evidence>
<feature type="domain" description="PB1" evidence="12">
    <location>
        <begin position="65"/>
        <end position="154"/>
    </location>
</feature>
<dbReference type="InterPro" id="IPR053793">
    <property type="entry name" value="PB1-like"/>
</dbReference>